<sequence>MGREILRVPIDFRHPKDEMGDYIVGAHHEPLYFADPALKTAYQVYENVSEGTPVSPVFASLEELMDWLFKQGFSLEQAQTFIADGHCPSFVVRI</sequence>
<dbReference type="Proteomes" id="UP000245754">
    <property type="component" value="Unassembled WGS sequence"/>
</dbReference>
<accession>A0A316EYJ4</accession>
<comment type="caution">
    <text evidence="1">The sequence shown here is derived from an EMBL/GenBank/DDBJ whole genome shotgun (WGS) entry which is preliminary data.</text>
</comment>
<dbReference type="EMBL" id="QGGT01000001">
    <property type="protein sequence ID" value="PWK37787.1"/>
    <property type="molecule type" value="Genomic_DNA"/>
</dbReference>
<organism evidence="1 2">
    <name type="scientific">Cupriavidus plantarum</name>
    <dbReference type="NCBI Taxonomy" id="942865"/>
    <lineage>
        <taxon>Bacteria</taxon>
        <taxon>Pseudomonadati</taxon>
        <taxon>Pseudomonadota</taxon>
        <taxon>Betaproteobacteria</taxon>
        <taxon>Burkholderiales</taxon>
        <taxon>Burkholderiaceae</taxon>
        <taxon>Cupriavidus</taxon>
    </lineage>
</organism>
<dbReference type="AlphaFoldDB" id="A0A316EYJ4"/>
<protein>
    <submittedName>
        <fullName evidence="1">Uncharacterized protein</fullName>
    </submittedName>
</protein>
<proteinExistence type="predicted"/>
<name>A0A316EYJ4_9BURK</name>
<keyword evidence="2" id="KW-1185">Reference proteome</keyword>
<evidence type="ECO:0000313" key="1">
    <source>
        <dbReference type="EMBL" id="PWK37787.1"/>
    </source>
</evidence>
<evidence type="ECO:0000313" key="2">
    <source>
        <dbReference type="Proteomes" id="UP000245754"/>
    </source>
</evidence>
<gene>
    <name evidence="1" type="ORF">C7419_1011673</name>
</gene>
<reference evidence="1 2" key="1">
    <citation type="submission" date="2018-05" db="EMBL/GenBank/DDBJ databases">
        <title>Genomic Encyclopedia of Type Strains, Phase IV (KMG-V): Genome sequencing to study the core and pangenomes of soil and plant-associated prokaryotes.</title>
        <authorList>
            <person name="Whitman W."/>
        </authorList>
    </citation>
    <scope>NUCLEOTIDE SEQUENCE [LARGE SCALE GENOMIC DNA]</scope>
    <source>
        <strain evidence="1 2">SLV-132</strain>
    </source>
</reference>